<sequence length="70" mass="7847">MKRLTFPFALSTLCCTSLTSCSLLLDSVFSSGREEAALERRAKQYEKDGKSKREASRHAFYDSVGFPTGY</sequence>
<feature type="chain" id="PRO_5037601607" evidence="1">
    <location>
        <begin position="20"/>
        <end position="70"/>
    </location>
</feature>
<dbReference type="Proteomes" id="UP000604083">
    <property type="component" value="Unassembled WGS sequence"/>
</dbReference>
<dbReference type="EMBL" id="JAENIO010000037">
    <property type="protein sequence ID" value="MBK1834956.1"/>
    <property type="molecule type" value="Genomic_DNA"/>
</dbReference>
<dbReference type="RefSeq" id="WP_200392390.1">
    <property type="nucleotide sequence ID" value="NZ_JAENIO010000037.1"/>
</dbReference>
<feature type="signal peptide" evidence="1">
    <location>
        <begin position="1"/>
        <end position="19"/>
    </location>
</feature>
<protein>
    <submittedName>
        <fullName evidence="2">Uncharacterized protein</fullName>
    </submittedName>
</protein>
<evidence type="ECO:0000313" key="3">
    <source>
        <dbReference type="Proteomes" id="UP000604083"/>
    </source>
</evidence>
<keyword evidence="3" id="KW-1185">Reference proteome</keyword>
<dbReference type="PROSITE" id="PS51257">
    <property type="entry name" value="PROKAR_LIPOPROTEIN"/>
    <property type="match status" value="1"/>
</dbReference>
<name>A0A934RSQ4_9BACT</name>
<evidence type="ECO:0000256" key="1">
    <source>
        <dbReference type="SAM" id="SignalP"/>
    </source>
</evidence>
<keyword evidence="1" id="KW-0732">Signal</keyword>
<gene>
    <name evidence="2" type="ORF">JIN78_12875</name>
</gene>
<accession>A0A934RSQ4</accession>
<organism evidence="2 3">
    <name type="scientific">Roseibacillus ishigakijimensis</name>
    <dbReference type="NCBI Taxonomy" id="454146"/>
    <lineage>
        <taxon>Bacteria</taxon>
        <taxon>Pseudomonadati</taxon>
        <taxon>Verrucomicrobiota</taxon>
        <taxon>Verrucomicrobiia</taxon>
        <taxon>Verrucomicrobiales</taxon>
        <taxon>Verrucomicrobiaceae</taxon>
        <taxon>Roseibacillus</taxon>
    </lineage>
</organism>
<proteinExistence type="predicted"/>
<comment type="caution">
    <text evidence="2">The sequence shown here is derived from an EMBL/GenBank/DDBJ whole genome shotgun (WGS) entry which is preliminary data.</text>
</comment>
<dbReference type="AlphaFoldDB" id="A0A934RSQ4"/>
<reference evidence="2" key="1">
    <citation type="submission" date="2021-01" db="EMBL/GenBank/DDBJ databases">
        <title>Modified the classification status of verrucomicrobia.</title>
        <authorList>
            <person name="Feng X."/>
        </authorList>
    </citation>
    <scope>NUCLEOTIDE SEQUENCE</scope>
    <source>
        <strain evidence="2">KCTC 12986</strain>
    </source>
</reference>
<evidence type="ECO:0000313" key="2">
    <source>
        <dbReference type="EMBL" id="MBK1834956.1"/>
    </source>
</evidence>